<dbReference type="Gene3D" id="3.30.2350.10">
    <property type="entry name" value="Pseudouridine synthase"/>
    <property type="match status" value="1"/>
</dbReference>
<comment type="function">
    <text evidence="2">Responsible for synthesis of pseudouridine from uracil at positions 955, 2504 and 2580 in 23S ribosomal RNA.</text>
</comment>
<dbReference type="EMBL" id="CP034876">
    <property type="protein sequence ID" value="QCI21068.1"/>
    <property type="molecule type" value="Genomic_DNA"/>
</dbReference>
<feature type="domain" description="RNA-binding S4" evidence="9">
    <location>
        <begin position="20"/>
        <end position="79"/>
    </location>
</feature>
<reference evidence="10 11" key="2">
    <citation type="submission" date="2019-05" db="EMBL/GenBank/DDBJ databases">
        <title>Genome evolution of the obligate endosymbiont Buchnera aphidicola.</title>
        <authorList>
            <person name="Moran N.A."/>
        </authorList>
    </citation>
    <scope>NUCLEOTIDE SEQUENCE [LARGE SCALE GENOMIC DNA]</scope>
    <source>
        <strain evidence="10 11">Hla</strain>
    </source>
</reference>
<dbReference type="CDD" id="cd00165">
    <property type="entry name" value="S4"/>
    <property type="match status" value="1"/>
</dbReference>
<dbReference type="GO" id="GO:0003723">
    <property type="term" value="F:RNA binding"/>
    <property type="evidence" value="ECO:0007669"/>
    <property type="project" value="UniProtKB-KW"/>
</dbReference>
<dbReference type="Proteomes" id="UP000298738">
    <property type="component" value="Chromosome"/>
</dbReference>
<keyword evidence="4" id="KW-0698">rRNA processing</keyword>
<dbReference type="OrthoDB" id="9807829at2"/>
<gene>
    <name evidence="10" type="primary">rluC</name>
    <name evidence="10" type="ORF">D9V68_01770</name>
</gene>
<dbReference type="NCBIfam" id="NF008249">
    <property type="entry name" value="PRK11025.1"/>
    <property type="match status" value="1"/>
</dbReference>
<evidence type="ECO:0000256" key="6">
    <source>
        <dbReference type="PIRSR" id="PIRSR606225-1"/>
    </source>
</evidence>
<keyword evidence="7" id="KW-0694">RNA-binding</keyword>
<dbReference type="GO" id="GO:0120159">
    <property type="term" value="F:rRNA pseudouridine synthase activity"/>
    <property type="evidence" value="ECO:0007669"/>
    <property type="project" value="UniProtKB-ARBA"/>
</dbReference>
<dbReference type="SMART" id="SM00363">
    <property type="entry name" value="S4"/>
    <property type="match status" value="1"/>
</dbReference>
<dbReference type="AlphaFoldDB" id="A0A4D6Y3Q5"/>
<evidence type="ECO:0000256" key="5">
    <source>
        <dbReference type="ARBA" id="ARBA00023235"/>
    </source>
</evidence>
<accession>A0A4D6Y3Q5</accession>
<dbReference type="RefSeq" id="WP_158357757.1">
    <property type="nucleotide sequence ID" value="NZ_CP034876.1"/>
</dbReference>
<evidence type="ECO:0000256" key="7">
    <source>
        <dbReference type="PROSITE-ProRule" id="PRU00182"/>
    </source>
</evidence>
<evidence type="ECO:0000313" key="11">
    <source>
        <dbReference type="Proteomes" id="UP000298738"/>
    </source>
</evidence>
<dbReference type="PROSITE" id="PS50889">
    <property type="entry name" value="S4"/>
    <property type="match status" value="1"/>
</dbReference>
<dbReference type="InterPro" id="IPR020103">
    <property type="entry name" value="PsdUridine_synth_cat_dom_sf"/>
</dbReference>
<evidence type="ECO:0000256" key="1">
    <source>
        <dbReference type="ARBA" id="ARBA00000381"/>
    </source>
</evidence>
<dbReference type="NCBIfam" id="TIGR00005">
    <property type="entry name" value="rluA_subfam"/>
    <property type="match status" value="1"/>
</dbReference>
<evidence type="ECO:0000256" key="2">
    <source>
        <dbReference type="ARBA" id="ARBA00002876"/>
    </source>
</evidence>
<organism evidence="10 11">
    <name type="scientific">Buchnera aphidicola</name>
    <name type="common">Hyperomyzus lactucae</name>
    <dbReference type="NCBI Taxonomy" id="1241860"/>
    <lineage>
        <taxon>Bacteria</taxon>
        <taxon>Pseudomonadati</taxon>
        <taxon>Pseudomonadota</taxon>
        <taxon>Gammaproteobacteria</taxon>
        <taxon>Enterobacterales</taxon>
        <taxon>Erwiniaceae</taxon>
        <taxon>Buchnera</taxon>
    </lineage>
</organism>
<dbReference type="Pfam" id="PF00849">
    <property type="entry name" value="PseudoU_synth_2"/>
    <property type="match status" value="1"/>
</dbReference>
<comment type="catalytic activity">
    <reaction evidence="8">
        <text>a uridine in RNA = a pseudouridine in RNA</text>
        <dbReference type="Rhea" id="RHEA:48348"/>
        <dbReference type="Rhea" id="RHEA-COMP:12068"/>
        <dbReference type="Rhea" id="RHEA-COMP:12069"/>
        <dbReference type="ChEBI" id="CHEBI:65314"/>
        <dbReference type="ChEBI" id="CHEBI:65315"/>
    </reaction>
</comment>
<dbReference type="InterPro" id="IPR050188">
    <property type="entry name" value="RluA_PseudoU_synthase"/>
</dbReference>
<name>A0A4D6Y3Q5_9GAMM</name>
<dbReference type="InterPro" id="IPR036986">
    <property type="entry name" value="S4_RNA-bd_sf"/>
</dbReference>
<evidence type="ECO:0000313" key="10">
    <source>
        <dbReference type="EMBL" id="QCI21068.1"/>
    </source>
</evidence>
<dbReference type="SUPFAM" id="SSF55120">
    <property type="entry name" value="Pseudouridine synthase"/>
    <property type="match status" value="1"/>
</dbReference>
<dbReference type="Gene3D" id="3.10.290.10">
    <property type="entry name" value="RNA-binding S4 domain"/>
    <property type="match status" value="1"/>
</dbReference>
<dbReference type="InterPro" id="IPR002942">
    <property type="entry name" value="S4_RNA-bd"/>
</dbReference>
<comment type="similarity">
    <text evidence="3 8">Belongs to the pseudouridine synthase RluA family.</text>
</comment>
<protein>
    <recommendedName>
        <fullName evidence="8">Pseudouridine synthase</fullName>
        <ecNumber evidence="8">5.4.99.-</ecNumber>
    </recommendedName>
</protein>
<dbReference type="GO" id="GO:0000455">
    <property type="term" value="P:enzyme-directed rRNA pseudouridine synthesis"/>
    <property type="evidence" value="ECO:0007669"/>
    <property type="project" value="TreeGrafter"/>
</dbReference>
<dbReference type="SUPFAM" id="SSF55174">
    <property type="entry name" value="Alpha-L RNA-binding motif"/>
    <property type="match status" value="1"/>
</dbReference>
<proteinExistence type="inferred from homology"/>
<dbReference type="InterPro" id="IPR006225">
    <property type="entry name" value="PsdUridine_synth_RluC/D"/>
</dbReference>
<evidence type="ECO:0000256" key="3">
    <source>
        <dbReference type="ARBA" id="ARBA00010876"/>
    </source>
</evidence>
<evidence type="ECO:0000256" key="8">
    <source>
        <dbReference type="RuleBase" id="RU362028"/>
    </source>
</evidence>
<dbReference type="CDD" id="cd02869">
    <property type="entry name" value="PseudoU_synth_RluA_like"/>
    <property type="match status" value="1"/>
</dbReference>
<evidence type="ECO:0000259" key="9">
    <source>
        <dbReference type="SMART" id="SM00363"/>
    </source>
</evidence>
<feature type="active site" evidence="6">
    <location>
        <position position="144"/>
    </location>
</feature>
<keyword evidence="5 8" id="KW-0413">Isomerase</keyword>
<sequence>MKHKILPISIIYINEDMINQRIDNFMHSRYKNIPKSMIYRIIRTGKIRINKKRVKPHYKLKIRDILKIPPIKILYNNSKNIFFPLNHAKNLLNSILYEDKHLLIINKPSGIAVHGGSGLNFGVIEYFRKLRPLDKFLELMHRIDRETSGILILAKKRTSLAFLHQQLREKKIRKEYIALVHGLWPEHIKKISKPLLKAKIQEKQKKVSIDEKGKPSETHFKIKKQFSSSTLLLVTPKTGRTHQIRVHSSYAGHPILFDKRYGNNNLDADIKMKNKYNINRLLLHASEIHFIHPENGKKMCIKAPLDINFKNYLSTII</sequence>
<evidence type="ECO:0000256" key="4">
    <source>
        <dbReference type="ARBA" id="ARBA00022552"/>
    </source>
</evidence>
<dbReference type="EC" id="5.4.99.-" evidence="8"/>
<comment type="catalytic activity">
    <reaction evidence="1">
        <text>uridine(955/2504/2580) in 23S rRNA = pseudouridine(955/2504/2580) in 23S rRNA</text>
        <dbReference type="Rhea" id="RHEA:42528"/>
        <dbReference type="Rhea" id="RHEA-COMP:10099"/>
        <dbReference type="Rhea" id="RHEA-COMP:10100"/>
        <dbReference type="ChEBI" id="CHEBI:65314"/>
        <dbReference type="ChEBI" id="CHEBI:65315"/>
        <dbReference type="EC" id="5.4.99.24"/>
    </reaction>
</comment>
<dbReference type="PANTHER" id="PTHR21600">
    <property type="entry name" value="MITOCHONDRIAL RNA PSEUDOURIDINE SYNTHASE"/>
    <property type="match status" value="1"/>
</dbReference>
<reference evidence="10 11" key="1">
    <citation type="submission" date="2018-12" db="EMBL/GenBank/DDBJ databases">
        <authorList>
            <person name="Chong R.A."/>
        </authorList>
    </citation>
    <scope>NUCLEOTIDE SEQUENCE [LARGE SCALE GENOMIC DNA]</scope>
    <source>
        <strain evidence="10 11">Hla</strain>
    </source>
</reference>
<dbReference type="InterPro" id="IPR006145">
    <property type="entry name" value="PsdUridine_synth_RsuA/RluA"/>
</dbReference>
<dbReference type="PANTHER" id="PTHR21600:SF92">
    <property type="entry name" value="RIBOSOMAL LARGE SUBUNIT PSEUDOURIDINE SYNTHASE C"/>
    <property type="match status" value="1"/>
</dbReference>
<dbReference type="Pfam" id="PF01479">
    <property type="entry name" value="S4"/>
    <property type="match status" value="1"/>
</dbReference>